<evidence type="ECO:0000313" key="2">
    <source>
        <dbReference type="EMBL" id="OXA79873.1"/>
    </source>
</evidence>
<accession>A0ABX4BRJ6</accession>
<dbReference type="InterPro" id="IPR037066">
    <property type="entry name" value="Plug_dom_sf"/>
</dbReference>
<evidence type="ECO:0000313" key="3">
    <source>
        <dbReference type="Proteomes" id="UP000198382"/>
    </source>
</evidence>
<organism evidence="2 3">
    <name type="scientific">Flavobacterium frigidimaris</name>
    <dbReference type="NCBI Taxonomy" id="262320"/>
    <lineage>
        <taxon>Bacteria</taxon>
        <taxon>Pseudomonadati</taxon>
        <taxon>Bacteroidota</taxon>
        <taxon>Flavobacteriia</taxon>
        <taxon>Flavobacteriales</taxon>
        <taxon>Flavobacteriaceae</taxon>
        <taxon>Flavobacterium</taxon>
    </lineage>
</organism>
<comment type="caution">
    <text evidence="2">The sequence shown here is derived from an EMBL/GenBank/DDBJ whole genome shotgun (WGS) entry which is preliminary data.</text>
</comment>
<protein>
    <recommendedName>
        <fullName evidence="4">MG2 domain-containing protein</fullName>
    </recommendedName>
</protein>
<evidence type="ECO:0000256" key="1">
    <source>
        <dbReference type="SAM" id="SignalP"/>
    </source>
</evidence>
<evidence type="ECO:0008006" key="4">
    <source>
        <dbReference type="Google" id="ProtNLM"/>
    </source>
</evidence>
<sequence length="593" mass="67108">MDRLKKIIRIVMLIAIHSAMAQNSSLSKNETISKATSENIFAHLNTTTLVVGETLHCKFYCLNPLNNNLSGISKIAHVEIVNDKNQVVLTNKIYLDNATGLGDFFIPTTFSTGNYKLIAYTNWMLNKKDSKVSETDLFIINPYSSNKTNISKKDANTPEKETKISEAENLANQSKDESFILEVDKKTATKRDQISLKIKAANSTINKGSFSLSVKKVDHLPGIKPLTSFEFAKSNSDNKLANTVNDSILFLPELRGEMVSGSITNTKDSNQIAGKDVALSIPGTDFAFKVVKTNADGKFNFILDKNPNNSTAVIQVVEADKSDYKIELNNDKGYDLSELKFTNEVNLTADYKKSIEERSIANQIENAYYPIKKDSVQSNIKAIPFYHPLEKDYVLEDYTKFPSLKETITEVITEVYYREENNNFTLNVRDINYDLKYFSEPALVLVDGLLIQNTNELKDYKTDNIYKISIVPGIYLYGPKAFNGIISITTKNNDYLSNEKGNYILKSEIQRPQNKTIYFKEDYADRAKYSRIPDYRYQLLWEPELKLEKTENTVSFFTSDVPGIYEINLEGFTEKGIPVSLKETIEVKNAVAN</sequence>
<feature type="signal peptide" evidence="1">
    <location>
        <begin position="1"/>
        <end position="21"/>
    </location>
</feature>
<feature type="chain" id="PRO_5046326030" description="MG2 domain-containing protein" evidence="1">
    <location>
        <begin position="22"/>
        <end position="593"/>
    </location>
</feature>
<dbReference type="Proteomes" id="UP000198382">
    <property type="component" value="Unassembled WGS sequence"/>
</dbReference>
<name>A0ABX4BRJ6_FLAFR</name>
<dbReference type="Gene3D" id="2.170.130.10">
    <property type="entry name" value="TonB-dependent receptor, plug domain"/>
    <property type="match status" value="1"/>
</dbReference>
<gene>
    <name evidence="2" type="ORF">B0A65_07955</name>
</gene>
<keyword evidence="1" id="KW-0732">Signal</keyword>
<proteinExistence type="predicted"/>
<keyword evidence="3" id="KW-1185">Reference proteome</keyword>
<dbReference type="EMBL" id="MUGV01000015">
    <property type="protein sequence ID" value="OXA79873.1"/>
    <property type="molecule type" value="Genomic_DNA"/>
</dbReference>
<reference evidence="2 3" key="1">
    <citation type="submission" date="2016-11" db="EMBL/GenBank/DDBJ databases">
        <title>Whole genomes of Flavobacteriaceae.</title>
        <authorList>
            <person name="Stine C."/>
            <person name="Li C."/>
            <person name="Tadesse D."/>
        </authorList>
    </citation>
    <scope>NUCLEOTIDE SEQUENCE [LARGE SCALE GENOMIC DNA]</scope>
    <source>
        <strain evidence="2 3">DSM 15937</strain>
    </source>
</reference>